<dbReference type="Gene3D" id="1.20.1050.10">
    <property type="match status" value="1"/>
</dbReference>
<accession>A0A5K3EX39</accession>
<feature type="domain" description="GST N-terminal" evidence="3">
    <location>
        <begin position="16"/>
        <end position="94"/>
    </location>
</feature>
<dbReference type="InterPro" id="IPR036282">
    <property type="entry name" value="Glutathione-S-Trfase_C_sf"/>
</dbReference>
<dbReference type="SFLD" id="SFLDS00019">
    <property type="entry name" value="Glutathione_Transferase_(cytos"/>
    <property type="match status" value="1"/>
</dbReference>
<dbReference type="InterPro" id="IPR004045">
    <property type="entry name" value="Glutathione_S-Trfase_N"/>
</dbReference>
<comment type="similarity">
    <text evidence="2">Belongs to the GST superfamily. Omega family.</text>
</comment>
<dbReference type="PROSITE" id="PS00195">
    <property type="entry name" value="GLUTAREDOXIN_1"/>
    <property type="match status" value="1"/>
</dbReference>
<evidence type="ECO:0000256" key="2">
    <source>
        <dbReference type="ARBA" id="ARBA00011067"/>
    </source>
</evidence>
<evidence type="ECO:0000259" key="4">
    <source>
        <dbReference type="PROSITE" id="PS50405"/>
    </source>
</evidence>
<reference evidence="5" key="1">
    <citation type="submission" date="2019-11" db="UniProtKB">
        <authorList>
            <consortium name="WormBaseParasite"/>
        </authorList>
    </citation>
    <scope>IDENTIFICATION</scope>
</reference>
<dbReference type="WBParaSite" id="MCU_003701-RA">
    <property type="protein sequence ID" value="MCU_003701-RA"/>
    <property type="gene ID" value="MCU_003701"/>
</dbReference>
<name>A0A5K3EX39_MESCO</name>
<dbReference type="PANTHER" id="PTHR43968:SF6">
    <property type="entry name" value="GLUTATHIONE S-TRANSFERASE OMEGA"/>
    <property type="match status" value="1"/>
</dbReference>
<feature type="domain" description="GST C-terminal" evidence="4">
    <location>
        <begin position="75"/>
        <end position="225"/>
    </location>
</feature>
<dbReference type="PROSITE" id="PS50405">
    <property type="entry name" value="GST_CTER"/>
    <property type="match status" value="1"/>
</dbReference>
<evidence type="ECO:0000256" key="1">
    <source>
        <dbReference type="ARBA" id="ARBA00005861"/>
    </source>
</evidence>
<dbReference type="GO" id="GO:0005737">
    <property type="term" value="C:cytoplasm"/>
    <property type="evidence" value="ECO:0007669"/>
    <property type="project" value="TreeGrafter"/>
</dbReference>
<dbReference type="SUPFAM" id="SSF47616">
    <property type="entry name" value="GST C-terminal domain-like"/>
    <property type="match status" value="1"/>
</dbReference>
<dbReference type="InterPro" id="IPR010987">
    <property type="entry name" value="Glutathione-S-Trfase_C-like"/>
</dbReference>
<dbReference type="FunFam" id="3.40.30.10:FF:000123">
    <property type="entry name" value="Glutathione transferase o1"/>
    <property type="match status" value="1"/>
</dbReference>
<protein>
    <submittedName>
        <fullName evidence="5">Glutathione transferase</fullName>
    </submittedName>
</protein>
<dbReference type="SFLD" id="SFLDG00358">
    <property type="entry name" value="Main_(cytGST)"/>
    <property type="match status" value="1"/>
</dbReference>
<sequence length="238" mass="27259">MHHLKQGDLEPKVSPEKFTLYDFKFCPYCQRVRYTLDYHQIPYDRVMVNLISKPDWYYRLHPDGKVPLLRFQDERLIESDLVMLYVDQFNGKPETSLLNVCGEEAFKEALALSAAFIRPRLKITYSDDASSADVESFVAACHNIEDALKGPYLCGENLSLADMALAPFLNAWEFTMNRLEALKPGSKIRESLAASCPKLETYRTLMAGKSFAKATSYTDEEYAKFVEIYKAKDTNAIF</sequence>
<dbReference type="SUPFAM" id="SSF52833">
    <property type="entry name" value="Thioredoxin-like"/>
    <property type="match status" value="1"/>
</dbReference>
<dbReference type="PROSITE" id="PS50404">
    <property type="entry name" value="GST_NTER"/>
    <property type="match status" value="1"/>
</dbReference>
<proteinExistence type="inferred from homology"/>
<comment type="similarity">
    <text evidence="1">Belongs to the GST superfamily. Mu family.</text>
</comment>
<evidence type="ECO:0000313" key="5">
    <source>
        <dbReference type="WBParaSite" id="MCU_003701-RA"/>
    </source>
</evidence>
<dbReference type="PANTHER" id="PTHR43968">
    <property type="match status" value="1"/>
</dbReference>
<evidence type="ECO:0000259" key="3">
    <source>
        <dbReference type="PROSITE" id="PS50404"/>
    </source>
</evidence>
<dbReference type="Pfam" id="PF13417">
    <property type="entry name" value="GST_N_3"/>
    <property type="match status" value="1"/>
</dbReference>
<dbReference type="Gene3D" id="3.40.30.10">
    <property type="entry name" value="Glutaredoxin"/>
    <property type="match status" value="1"/>
</dbReference>
<dbReference type="AlphaFoldDB" id="A0A5K3EX39"/>
<dbReference type="InterPro" id="IPR040079">
    <property type="entry name" value="Glutathione_S-Trfase"/>
</dbReference>
<dbReference type="GO" id="GO:0004364">
    <property type="term" value="F:glutathione transferase activity"/>
    <property type="evidence" value="ECO:0007669"/>
    <property type="project" value="UniProtKB-EC"/>
</dbReference>
<dbReference type="InterPro" id="IPR011767">
    <property type="entry name" value="GLR_AS"/>
</dbReference>
<dbReference type="InterPro" id="IPR050983">
    <property type="entry name" value="GST_Omega/HSP26"/>
</dbReference>
<organism evidence="5">
    <name type="scientific">Mesocestoides corti</name>
    <name type="common">Flatworm</name>
    <dbReference type="NCBI Taxonomy" id="53468"/>
    <lineage>
        <taxon>Eukaryota</taxon>
        <taxon>Metazoa</taxon>
        <taxon>Spiralia</taxon>
        <taxon>Lophotrochozoa</taxon>
        <taxon>Platyhelminthes</taxon>
        <taxon>Cestoda</taxon>
        <taxon>Eucestoda</taxon>
        <taxon>Cyclophyllidea</taxon>
        <taxon>Mesocestoididae</taxon>
        <taxon>Mesocestoides</taxon>
    </lineage>
</organism>
<dbReference type="InterPro" id="IPR036249">
    <property type="entry name" value="Thioredoxin-like_sf"/>
</dbReference>